<evidence type="ECO:0000256" key="6">
    <source>
        <dbReference type="RuleBase" id="RU000481"/>
    </source>
</evidence>
<evidence type="ECO:0000313" key="9">
    <source>
        <dbReference type="Proteomes" id="UP000279470"/>
    </source>
</evidence>
<keyword evidence="9" id="KW-1185">Reference proteome</keyword>
<name>A0A3S0FST0_9RICK</name>
<comment type="function">
    <text evidence="2">Catalyzes the reversible conversion of aspartate and 2-oxoglutarate to glutamate and oxaloacetate. Can also transaminate prephenate in the presence of glutamate.</text>
</comment>
<dbReference type="AlphaFoldDB" id="A0A3S0FST0"/>
<dbReference type="Gene3D" id="3.90.1150.10">
    <property type="entry name" value="Aspartate Aminotransferase, domain 1"/>
    <property type="match status" value="1"/>
</dbReference>
<reference evidence="9" key="1">
    <citation type="submission" date="2018-11" db="EMBL/GenBank/DDBJ databases">
        <title>Phylogenetic, genomic, and biogeographic characterization of a novel and ubiquitous marine invertebrate-associated Rickettsiales parasite, Candidatus Marinoinvertebrata rohwerii, gen. nov., sp. nov.</title>
        <authorList>
            <person name="Klinges J.G."/>
            <person name="Rosales S.M."/>
            <person name="Mcminds R."/>
            <person name="Shaver E.C."/>
            <person name="Shantz A."/>
            <person name="Peters E.C."/>
            <person name="Burkepile D.E."/>
            <person name="Silliman B.R."/>
            <person name="Vega Thurber R.L."/>
        </authorList>
    </citation>
    <scope>NUCLEOTIDE SEQUENCE [LARGE SCALE GENOMIC DNA]</scope>
    <source>
        <strain evidence="9">a_cerv_44</strain>
    </source>
</reference>
<dbReference type="RefSeq" id="WP_126044556.1">
    <property type="nucleotide sequence ID" value="NZ_RXFM01000022.1"/>
</dbReference>
<evidence type="ECO:0000259" key="7">
    <source>
        <dbReference type="Pfam" id="PF00155"/>
    </source>
</evidence>
<dbReference type="Pfam" id="PF00155">
    <property type="entry name" value="Aminotran_1_2"/>
    <property type="match status" value="1"/>
</dbReference>
<dbReference type="PANTHER" id="PTHR42832">
    <property type="entry name" value="AMINO ACID AMINOTRANSFERASE"/>
    <property type="match status" value="1"/>
</dbReference>
<dbReference type="Proteomes" id="UP000279470">
    <property type="component" value="Unassembled WGS sequence"/>
</dbReference>
<keyword evidence="4 6" id="KW-0808">Transferase</keyword>
<dbReference type="InterPro" id="IPR015421">
    <property type="entry name" value="PyrdxlP-dep_Trfase_major"/>
</dbReference>
<comment type="caution">
    <text evidence="8">The sequence shown here is derived from an EMBL/GenBank/DDBJ whole genome shotgun (WGS) entry which is preliminary data.</text>
</comment>
<dbReference type="PANTHER" id="PTHR42832:SF3">
    <property type="entry name" value="L-GLUTAMINE--4-(METHYLSULFANYL)-2-OXOBUTANOATE AMINOTRANSFERASE"/>
    <property type="match status" value="1"/>
</dbReference>
<dbReference type="InterPro" id="IPR050881">
    <property type="entry name" value="LL-DAP_aminotransferase"/>
</dbReference>
<feature type="domain" description="Aminotransferase class I/classII large" evidence="7">
    <location>
        <begin position="33"/>
        <end position="353"/>
    </location>
</feature>
<evidence type="ECO:0000256" key="4">
    <source>
        <dbReference type="ARBA" id="ARBA00022679"/>
    </source>
</evidence>
<sequence length="393" mass="44392">MEIKYSKLINKTEKYAFAEINRKVSDLKQKGVKVIDFGVGDPKSPTPDFITNNLSKFAKNRNTSGYPSYIGDINYRKTCANYMKREYNVDLNPETEISSNIGSKEAIFNFPIGFVNPGDIVICPTPAYPVYKTGTRFRNAEIHFTPLLEKNNFLIDFALIPDNISKQAKIIWTNYPNSPTGVSATREWLQVLVSWAKHYNVIIAADEGCYNDIYFKEKPISLLEIQKEGVITFYSLSKRSNMTGYRVGFVAGDERIISGFKKVKTNIDSGTPTFIQDVACLALEDQVEVAKMREEYRKKREIMIDALTSCGLEAPIGDATFYLWQKVPKNFNSIKFAELLIELGIIVTPGQLISDEANGINPGLQFVRLALVPIIEEVEEAAKRIKDNLKNML</sequence>
<evidence type="ECO:0000256" key="2">
    <source>
        <dbReference type="ARBA" id="ARBA00002385"/>
    </source>
</evidence>
<dbReference type="GO" id="GO:0030170">
    <property type="term" value="F:pyridoxal phosphate binding"/>
    <property type="evidence" value="ECO:0007669"/>
    <property type="project" value="InterPro"/>
</dbReference>
<dbReference type="InterPro" id="IPR015424">
    <property type="entry name" value="PyrdxlP-dep_Trfase"/>
</dbReference>
<evidence type="ECO:0000256" key="1">
    <source>
        <dbReference type="ARBA" id="ARBA00001933"/>
    </source>
</evidence>
<accession>A0A3S0FST0</accession>
<dbReference type="OrthoDB" id="9763453at2"/>
<dbReference type="EMBL" id="RXFM01000022">
    <property type="protein sequence ID" value="RST69800.1"/>
    <property type="molecule type" value="Genomic_DNA"/>
</dbReference>
<protein>
    <recommendedName>
        <fullName evidence="6">Aminotransferase</fullName>
        <ecNumber evidence="6">2.6.1.-</ecNumber>
    </recommendedName>
</protein>
<comment type="cofactor">
    <cofactor evidence="1 6">
        <name>pyridoxal 5'-phosphate</name>
        <dbReference type="ChEBI" id="CHEBI:597326"/>
    </cofactor>
</comment>
<organism evidence="8 9">
    <name type="scientific">Candidatus Aquarickettsia rohweri</name>
    <dbReference type="NCBI Taxonomy" id="2602574"/>
    <lineage>
        <taxon>Bacteria</taxon>
        <taxon>Pseudomonadati</taxon>
        <taxon>Pseudomonadota</taxon>
        <taxon>Alphaproteobacteria</taxon>
        <taxon>Rickettsiales</taxon>
        <taxon>Candidatus Midichloriaceae</taxon>
        <taxon>Candidatus Aquarickettsia</taxon>
    </lineage>
</organism>
<dbReference type="SUPFAM" id="SSF53383">
    <property type="entry name" value="PLP-dependent transferases"/>
    <property type="match status" value="1"/>
</dbReference>
<proteinExistence type="inferred from homology"/>
<dbReference type="InterPro" id="IPR004838">
    <property type="entry name" value="NHTrfase_class1_PyrdxlP-BS"/>
</dbReference>
<dbReference type="Gene3D" id="3.40.640.10">
    <property type="entry name" value="Type I PLP-dependent aspartate aminotransferase-like (Major domain)"/>
    <property type="match status" value="1"/>
</dbReference>
<dbReference type="InterPro" id="IPR015422">
    <property type="entry name" value="PyrdxlP-dep_Trfase_small"/>
</dbReference>
<comment type="catalytic activity">
    <reaction evidence="5">
        <text>L-arogenate + 2-oxoglutarate = prephenate + L-glutamate</text>
        <dbReference type="Rhea" id="RHEA:22880"/>
        <dbReference type="ChEBI" id="CHEBI:16810"/>
        <dbReference type="ChEBI" id="CHEBI:29934"/>
        <dbReference type="ChEBI" id="CHEBI:29985"/>
        <dbReference type="ChEBI" id="CHEBI:58180"/>
        <dbReference type="EC" id="2.6.1.79"/>
    </reaction>
</comment>
<dbReference type="EC" id="2.6.1.-" evidence="6"/>
<dbReference type="GO" id="GO:0033854">
    <property type="term" value="F:glutamate-prephenate aminotransferase activity"/>
    <property type="evidence" value="ECO:0007669"/>
    <property type="project" value="UniProtKB-EC"/>
</dbReference>
<evidence type="ECO:0000313" key="8">
    <source>
        <dbReference type="EMBL" id="RST69800.1"/>
    </source>
</evidence>
<evidence type="ECO:0000256" key="3">
    <source>
        <dbReference type="ARBA" id="ARBA00022576"/>
    </source>
</evidence>
<evidence type="ECO:0000256" key="5">
    <source>
        <dbReference type="ARBA" id="ARBA00047771"/>
    </source>
</evidence>
<comment type="similarity">
    <text evidence="6">Belongs to the class-I pyridoxal-phosphate-dependent aminotransferase family.</text>
</comment>
<dbReference type="PROSITE" id="PS00105">
    <property type="entry name" value="AA_TRANSFER_CLASS_1"/>
    <property type="match status" value="1"/>
</dbReference>
<gene>
    <name evidence="8" type="ORF">EIC27_02385</name>
</gene>
<dbReference type="InterPro" id="IPR004839">
    <property type="entry name" value="Aminotransferase_I/II_large"/>
</dbReference>
<keyword evidence="3 6" id="KW-0032">Aminotransferase</keyword>
<dbReference type="CDD" id="cd00609">
    <property type="entry name" value="AAT_like"/>
    <property type="match status" value="1"/>
</dbReference>